<protein>
    <recommendedName>
        <fullName evidence="12">Elongation of fatty acids protein</fullName>
        <ecNumber evidence="12">2.3.1.-</ecNumber>
    </recommendedName>
</protein>
<comment type="subcellular location">
    <subcellularLocation>
        <location evidence="1">Membrane</location>
        <topology evidence="1">Multi-pass membrane protein</topology>
    </subcellularLocation>
</comment>
<evidence type="ECO:0000313" key="15">
    <source>
        <dbReference type="Proteomes" id="UP000054270"/>
    </source>
</evidence>
<evidence type="ECO:0000256" key="9">
    <source>
        <dbReference type="ARBA" id="ARBA00023136"/>
    </source>
</evidence>
<evidence type="ECO:0000256" key="11">
    <source>
        <dbReference type="ARBA" id="ARBA00047375"/>
    </source>
</evidence>
<evidence type="ECO:0000256" key="10">
    <source>
        <dbReference type="ARBA" id="ARBA00023160"/>
    </source>
</evidence>
<keyword evidence="3 12" id="KW-0444">Lipid biosynthesis</keyword>
<dbReference type="GO" id="GO:0034626">
    <property type="term" value="P:fatty acid elongation, polyunsaturated fatty acid"/>
    <property type="evidence" value="ECO:0007669"/>
    <property type="project" value="TreeGrafter"/>
</dbReference>
<feature type="region of interest" description="Disordered" evidence="13">
    <location>
        <begin position="275"/>
        <end position="299"/>
    </location>
</feature>
<evidence type="ECO:0000256" key="2">
    <source>
        <dbReference type="ARBA" id="ARBA00007263"/>
    </source>
</evidence>
<dbReference type="Pfam" id="PF01151">
    <property type="entry name" value="ELO"/>
    <property type="match status" value="1"/>
</dbReference>
<keyword evidence="4 12" id="KW-0808">Transferase</keyword>
<dbReference type="GO" id="GO:0042761">
    <property type="term" value="P:very long-chain fatty acid biosynthetic process"/>
    <property type="evidence" value="ECO:0007669"/>
    <property type="project" value="TreeGrafter"/>
</dbReference>
<dbReference type="AlphaFoldDB" id="A0A0D2QC97"/>
<dbReference type="PROSITE" id="PS01188">
    <property type="entry name" value="ELO"/>
    <property type="match status" value="1"/>
</dbReference>
<keyword evidence="9 12" id="KW-0472">Membrane</keyword>
<evidence type="ECO:0000313" key="14">
    <source>
        <dbReference type="EMBL" id="KJA29240.1"/>
    </source>
</evidence>
<dbReference type="GO" id="GO:0030148">
    <property type="term" value="P:sphingolipid biosynthetic process"/>
    <property type="evidence" value="ECO:0007669"/>
    <property type="project" value="TreeGrafter"/>
</dbReference>
<evidence type="ECO:0000256" key="6">
    <source>
        <dbReference type="ARBA" id="ARBA00022832"/>
    </source>
</evidence>
<dbReference type="OMA" id="WTYFTST"/>
<feature type="transmembrane region" description="Helical" evidence="12">
    <location>
        <begin position="66"/>
        <end position="93"/>
    </location>
</feature>
<dbReference type="Proteomes" id="UP000054270">
    <property type="component" value="Unassembled WGS sequence"/>
</dbReference>
<keyword evidence="5 12" id="KW-0812">Transmembrane</keyword>
<name>A0A0D2QC97_HYPSF</name>
<dbReference type="EC" id="2.3.1.-" evidence="12"/>
<gene>
    <name evidence="14" type="ORF">HYPSUDRAFT_61270</name>
</gene>
<feature type="transmembrane region" description="Helical" evidence="12">
    <location>
        <begin position="197"/>
        <end position="217"/>
    </location>
</feature>
<feature type="transmembrane region" description="Helical" evidence="12">
    <location>
        <begin position="241"/>
        <end position="261"/>
    </location>
</feature>
<dbReference type="GO" id="GO:0019367">
    <property type="term" value="P:fatty acid elongation, saturated fatty acid"/>
    <property type="evidence" value="ECO:0007669"/>
    <property type="project" value="TreeGrafter"/>
</dbReference>
<feature type="transmembrane region" description="Helical" evidence="12">
    <location>
        <begin position="164"/>
        <end position="185"/>
    </location>
</feature>
<dbReference type="InterPro" id="IPR030457">
    <property type="entry name" value="ELO_CS"/>
</dbReference>
<evidence type="ECO:0000256" key="5">
    <source>
        <dbReference type="ARBA" id="ARBA00022692"/>
    </source>
</evidence>
<keyword evidence="10 12" id="KW-0275">Fatty acid biosynthesis</keyword>
<dbReference type="InterPro" id="IPR002076">
    <property type="entry name" value="ELO_fam"/>
</dbReference>
<evidence type="ECO:0000256" key="13">
    <source>
        <dbReference type="SAM" id="MobiDB-lite"/>
    </source>
</evidence>
<evidence type="ECO:0000256" key="7">
    <source>
        <dbReference type="ARBA" id="ARBA00022989"/>
    </source>
</evidence>
<accession>A0A0D2QC97</accession>
<dbReference type="GO" id="GO:0005789">
    <property type="term" value="C:endoplasmic reticulum membrane"/>
    <property type="evidence" value="ECO:0007669"/>
    <property type="project" value="TreeGrafter"/>
</dbReference>
<evidence type="ECO:0000256" key="8">
    <source>
        <dbReference type="ARBA" id="ARBA00023098"/>
    </source>
</evidence>
<dbReference type="GO" id="GO:0009922">
    <property type="term" value="F:fatty acid elongase activity"/>
    <property type="evidence" value="ECO:0007669"/>
    <property type="project" value="UniProtKB-EC"/>
</dbReference>
<comment type="catalytic activity">
    <reaction evidence="11">
        <text>a very-long-chain acyl-CoA + malonyl-CoA + H(+) = a very-long-chain 3-oxoacyl-CoA + CO2 + CoA</text>
        <dbReference type="Rhea" id="RHEA:32727"/>
        <dbReference type="ChEBI" id="CHEBI:15378"/>
        <dbReference type="ChEBI" id="CHEBI:16526"/>
        <dbReference type="ChEBI" id="CHEBI:57287"/>
        <dbReference type="ChEBI" id="CHEBI:57384"/>
        <dbReference type="ChEBI" id="CHEBI:90725"/>
        <dbReference type="ChEBI" id="CHEBI:90736"/>
        <dbReference type="EC" id="2.3.1.199"/>
    </reaction>
</comment>
<proteinExistence type="inferred from homology"/>
<keyword evidence="6 12" id="KW-0276">Fatty acid metabolism</keyword>
<evidence type="ECO:0000256" key="12">
    <source>
        <dbReference type="RuleBase" id="RU361115"/>
    </source>
</evidence>
<reference evidence="15" key="1">
    <citation type="submission" date="2014-04" db="EMBL/GenBank/DDBJ databases">
        <title>Evolutionary Origins and Diversification of the Mycorrhizal Mutualists.</title>
        <authorList>
            <consortium name="DOE Joint Genome Institute"/>
            <consortium name="Mycorrhizal Genomics Consortium"/>
            <person name="Kohler A."/>
            <person name="Kuo A."/>
            <person name="Nagy L.G."/>
            <person name="Floudas D."/>
            <person name="Copeland A."/>
            <person name="Barry K.W."/>
            <person name="Cichocki N."/>
            <person name="Veneault-Fourrey C."/>
            <person name="LaButti K."/>
            <person name="Lindquist E.A."/>
            <person name="Lipzen A."/>
            <person name="Lundell T."/>
            <person name="Morin E."/>
            <person name="Murat C."/>
            <person name="Riley R."/>
            <person name="Ohm R."/>
            <person name="Sun H."/>
            <person name="Tunlid A."/>
            <person name="Henrissat B."/>
            <person name="Grigoriev I.V."/>
            <person name="Hibbett D.S."/>
            <person name="Martin F."/>
        </authorList>
    </citation>
    <scope>NUCLEOTIDE SEQUENCE [LARGE SCALE GENOMIC DNA]</scope>
    <source>
        <strain evidence="15">FD-334 SS-4</strain>
    </source>
</reference>
<evidence type="ECO:0000256" key="4">
    <source>
        <dbReference type="ARBA" id="ARBA00022679"/>
    </source>
</evidence>
<dbReference type="GO" id="GO:0034625">
    <property type="term" value="P:fatty acid elongation, monounsaturated fatty acid"/>
    <property type="evidence" value="ECO:0007669"/>
    <property type="project" value="TreeGrafter"/>
</dbReference>
<dbReference type="PANTHER" id="PTHR11157">
    <property type="entry name" value="FATTY ACID ACYL TRANSFERASE-RELATED"/>
    <property type="match status" value="1"/>
</dbReference>
<comment type="similarity">
    <text evidence="2 12">Belongs to the ELO family.</text>
</comment>
<evidence type="ECO:0000256" key="1">
    <source>
        <dbReference type="ARBA" id="ARBA00004141"/>
    </source>
</evidence>
<dbReference type="PANTHER" id="PTHR11157:SF134">
    <property type="entry name" value="ELONGATION OF FATTY ACIDS PROTEIN 1-RELATED"/>
    <property type="match status" value="1"/>
</dbReference>
<dbReference type="STRING" id="945553.A0A0D2QC97"/>
<keyword evidence="15" id="KW-1185">Reference proteome</keyword>
<keyword evidence="8 12" id="KW-0443">Lipid metabolism</keyword>
<keyword evidence="7 12" id="KW-1133">Transmembrane helix</keyword>
<dbReference type="OrthoDB" id="434092at2759"/>
<sequence>MAPLADLLLANIPYRLPTHLYTYVVGTTPLSTDKAVLSALVTYLVTIFSIQAFMKNRQPFKLTGLFQIHNVFLSSGSALLLVLMLEEILPIWWKHGLHNALCAEDSWTPRMEFYYIVNYSFKYIELLDTIFLTLKKKPLQFLHVFHHSATALLCYTQLNGKTSISWAVITLNLLVHVIMYYYYYATAGGARFWWKKYLTTMQITQFVIDIGLVYFGTYERMASKYYPKLPYIANCAGSEKAALFGCGLLTSYLFLFINFYFQTYKKPTAKKVSTTNGQANGQANGHANGKANGTTNGTM</sequence>
<organism evidence="14 15">
    <name type="scientific">Hypholoma sublateritium (strain FD-334 SS-4)</name>
    <dbReference type="NCBI Taxonomy" id="945553"/>
    <lineage>
        <taxon>Eukaryota</taxon>
        <taxon>Fungi</taxon>
        <taxon>Dikarya</taxon>
        <taxon>Basidiomycota</taxon>
        <taxon>Agaricomycotina</taxon>
        <taxon>Agaricomycetes</taxon>
        <taxon>Agaricomycetidae</taxon>
        <taxon>Agaricales</taxon>
        <taxon>Agaricineae</taxon>
        <taxon>Strophariaceae</taxon>
        <taxon>Hypholoma</taxon>
    </lineage>
</organism>
<comment type="catalytic activity">
    <reaction evidence="12">
        <text>an acyl-CoA + malonyl-CoA + H(+) = a 3-oxoacyl-CoA + CO2 + CoA</text>
        <dbReference type="Rhea" id="RHEA:50252"/>
        <dbReference type="ChEBI" id="CHEBI:15378"/>
        <dbReference type="ChEBI" id="CHEBI:16526"/>
        <dbReference type="ChEBI" id="CHEBI:57287"/>
        <dbReference type="ChEBI" id="CHEBI:57384"/>
        <dbReference type="ChEBI" id="CHEBI:58342"/>
        <dbReference type="ChEBI" id="CHEBI:90726"/>
    </reaction>
    <physiologicalReaction direction="left-to-right" evidence="12">
        <dbReference type="Rhea" id="RHEA:50253"/>
    </physiologicalReaction>
</comment>
<evidence type="ECO:0000256" key="3">
    <source>
        <dbReference type="ARBA" id="ARBA00022516"/>
    </source>
</evidence>
<feature type="transmembrane region" description="Helical" evidence="12">
    <location>
        <begin position="35"/>
        <end position="54"/>
    </location>
</feature>
<dbReference type="EMBL" id="KN817519">
    <property type="protein sequence ID" value="KJA29240.1"/>
    <property type="molecule type" value="Genomic_DNA"/>
</dbReference>